<dbReference type="KEGG" id="aprs:BI364_01675"/>
<dbReference type="PANTHER" id="PTHR11237">
    <property type="entry name" value="COENZYME Q10 BIOSYNTHESIS PROTEIN 7"/>
    <property type="match status" value="1"/>
</dbReference>
<dbReference type="NCBIfam" id="NF033656">
    <property type="entry name" value="DMQ_monoox_COQ7"/>
    <property type="match status" value="1"/>
</dbReference>
<comment type="catalytic activity">
    <reaction evidence="9">
        <text>a 5-methoxy-2-methyl-3-(all-trans-polyprenyl)benzene-1,4-diol + AH2 + O2 = a 3-demethylubiquinol + A + H2O</text>
        <dbReference type="Rhea" id="RHEA:50908"/>
        <dbReference type="Rhea" id="RHEA-COMP:10859"/>
        <dbReference type="Rhea" id="RHEA-COMP:10914"/>
        <dbReference type="ChEBI" id="CHEBI:13193"/>
        <dbReference type="ChEBI" id="CHEBI:15377"/>
        <dbReference type="ChEBI" id="CHEBI:15379"/>
        <dbReference type="ChEBI" id="CHEBI:17499"/>
        <dbReference type="ChEBI" id="CHEBI:84167"/>
        <dbReference type="ChEBI" id="CHEBI:84422"/>
        <dbReference type="EC" id="1.14.99.60"/>
    </reaction>
</comment>
<name>A0A1D8IK85_9GAMM</name>
<comment type="cofactor">
    <cofactor evidence="9">
        <name>Fe cation</name>
        <dbReference type="ChEBI" id="CHEBI:24875"/>
    </cofactor>
    <text evidence="9">Binds 2 iron ions per subunit.</text>
</comment>
<dbReference type="Gene3D" id="1.20.1260.10">
    <property type="match status" value="1"/>
</dbReference>
<dbReference type="SUPFAM" id="SSF47240">
    <property type="entry name" value="Ferritin-like"/>
    <property type="match status" value="1"/>
</dbReference>
<evidence type="ECO:0000256" key="9">
    <source>
        <dbReference type="HAMAP-Rule" id="MF_01658"/>
    </source>
</evidence>
<keyword evidence="4 9" id="KW-0479">Metal-binding</keyword>
<reference evidence="11" key="1">
    <citation type="submission" date="2016-09" db="EMBL/GenBank/DDBJ databases">
        <title>Acidihalobacter prosperus F5.</title>
        <authorList>
            <person name="Khaleque H.N."/>
            <person name="Ramsay J.P."/>
            <person name="Kaksonen A.H."/>
            <person name="Boxall N.J."/>
            <person name="Watkin E.L.J."/>
        </authorList>
    </citation>
    <scope>NUCLEOTIDE SEQUENCE [LARGE SCALE GENOMIC DNA]</scope>
    <source>
        <strain evidence="11">F5</strain>
    </source>
</reference>
<comment type="pathway">
    <text evidence="1 9">Cofactor biosynthesis; ubiquinone biosynthesis.</text>
</comment>
<dbReference type="GO" id="GO:0005886">
    <property type="term" value="C:plasma membrane"/>
    <property type="evidence" value="ECO:0007669"/>
    <property type="project" value="UniProtKB-SubCell"/>
</dbReference>
<dbReference type="GO" id="GO:0046872">
    <property type="term" value="F:metal ion binding"/>
    <property type="evidence" value="ECO:0007669"/>
    <property type="project" value="UniProtKB-KW"/>
</dbReference>
<keyword evidence="3 9" id="KW-0831">Ubiquinone biosynthesis</keyword>
<dbReference type="InterPro" id="IPR011566">
    <property type="entry name" value="Ubq_synth_Coq7"/>
</dbReference>
<dbReference type="InterPro" id="IPR012347">
    <property type="entry name" value="Ferritin-like"/>
</dbReference>
<keyword evidence="7 9" id="KW-0503">Monooxygenase</keyword>
<feature type="binding site" evidence="9">
    <location>
        <position position="91"/>
    </location>
    <ligand>
        <name>Fe cation</name>
        <dbReference type="ChEBI" id="CHEBI:24875"/>
        <label>2</label>
    </ligand>
</feature>
<dbReference type="Pfam" id="PF03232">
    <property type="entry name" value="COQ7"/>
    <property type="match status" value="1"/>
</dbReference>
<comment type="similarity">
    <text evidence="9">Belongs to the COQ7 family.</text>
</comment>
<comment type="subcellular location">
    <subcellularLocation>
        <location evidence="9">Cell membrane</location>
        <topology evidence="9">Peripheral membrane protein</topology>
    </subcellularLocation>
</comment>
<feature type="binding site" evidence="9">
    <location>
        <position position="178"/>
    </location>
    <ligand>
        <name>Fe cation</name>
        <dbReference type="ChEBI" id="CHEBI:24875"/>
        <label>2</label>
    </ligand>
</feature>
<sequence>MRHLSPLDHFLGAIDQSLRTVYAKPATTARPNPATGLPEAELSDDERHLTGRLLRIDHAGEVAAQGLYQGQAITARDAGIREQMRRSADEENDHLSWCEARLEATGAHKSYLNPFWYWGSFGIGALAGIAGDRWSLGFVDETEQQVVRHLDDHLARLPQDDQRSRAVLVQMREDEAHHAHKARTAGAAKLPAPIRGLMRVVSKVMTATAERI</sequence>
<evidence type="ECO:0000256" key="8">
    <source>
        <dbReference type="ARBA" id="ARBA00023136"/>
    </source>
</evidence>
<evidence type="ECO:0000313" key="11">
    <source>
        <dbReference type="Proteomes" id="UP000095401"/>
    </source>
</evidence>
<feature type="binding site" evidence="9">
    <location>
        <position position="61"/>
    </location>
    <ligand>
        <name>Fe cation</name>
        <dbReference type="ChEBI" id="CHEBI:24875"/>
        <label>1</label>
    </ligand>
</feature>
<feature type="binding site" evidence="9">
    <location>
        <position position="175"/>
    </location>
    <ligand>
        <name>Fe cation</name>
        <dbReference type="ChEBI" id="CHEBI:24875"/>
        <label>1</label>
    </ligand>
</feature>
<dbReference type="AlphaFoldDB" id="A0A1D8IK85"/>
<feature type="binding site" evidence="9">
    <location>
        <position position="94"/>
    </location>
    <ligand>
        <name>Fe cation</name>
        <dbReference type="ChEBI" id="CHEBI:24875"/>
        <label>1</label>
    </ligand>
</feature>
<feature type="binding site" evidence="9">
    <location>
        <position position="175"/>
    </location>
    <ligand>
        <name>Fe cation</name>
        <dbReference type="ChEBI" id="CHEBI:24875"/>
        <label>2</label>
    </ligand>
</feature>
<organism evidence="10 11">
    <name type="scientific">Acidihalobacter yilgarnensis</name>
    <dbReference type="NCBI Taxonomy" id="2819280"/>
    <lineage>
        <taxon>Bacteria</taxon>
        <taxon>Pseudomonadati</taxon>
        <taxon>Pseudomonadota</taxon>
        <taxon>Gammaproteobacteria</taxon>
        <taxon>Chromatiales</taxon>
        <taxon>Ectothiorhodospiraceae</taxon>
        <taxon>Acidihalobacter</taxon>
    </lineage>
</organism>
<evidence type="ECO:0000256" key="1">
    <source>
        <dbReference type="ARBA" id="ARBA00004749"/>
    </source>
</evidence>
<dbReference type="EMBL" id="CP017415">
    <property type="protein sequence ID" value="AOU96887.1"/>
    <property type="molecule type" value="Genomic_DNA"/>
</dbReference>
<proteinExistence type="inferred from homology"/>
<keyword evidence="6 9" id="KW-0408">Iron</keyword>
<keyword evidence="2 9" id="KW-1003">Cell membrane</keyword>
<keyword evidence="5 9" id="KW-0560">Oxidoreductase</keyword>
<dbReference type="HAMAP" id="MF_01658">
    <property type="entry name" value="COQ7"/>
    <property type="match status" value="1"/>
</dbReference>
<dbReference type="UniPathway" id="UPA00232"/>
<evidence type="ECO:0000256" key="2">
    <source>
        <dbReference type="ARBA" id="ARBA00022475"/>
    </source>
</evidence>
<keyword evidence="11" id="KW-1185">Reference proteome</keyword>
<evidence type="ECO:0000256" key="5">
    <source>
        <dbReference type="ARBA" id="ARBA00023002"/>
    </source>
</evidence>
<dbReference type="InterPro" id="IPR047809">
    <property type="entry name" value="COQ7_proteobact"/>
</dbReference>
<keyword evidence="8 9" id="KW-0472">Membrane</keyword>
<evidence type="ECO:0000313" key="10">
    <source>
        <dbReference type="EMBL" id="AOU96887.1"/>
    </source>
</evidence>
<accession>A0A1D8IK85</accession>
<protein>
    <recommendedName>
        <fullName evidence="9">3-demethoxyubiquinol 3-hydroxylase</fullName>
        <shortName evidence="9">DMQ hydroxylase</shortName>
        <ecNumber evidence="9">1.14.99.60</ecNumber>
    </recommendedName>
    <alternativeName>
        <fullName evidence="9">2-nonaprenyl-3-methyl-6-methoxy-1,4-benzoquinol hydroxylase</fullName>
    </alternativeName>
</protein>
<feature type="binding site" evidence="9">
    <location>
        <position position="91"/>
    </location>
    <ligand>
        <name>Fe cation</name>
        <dbReference type="ChEBI" id="CHEBI:24875"/>
        <label>1</label>
    </ligand>
</feature>
<comment type="function">
    <text evidence="9">Catalyzes the hydroxylation of 2-nonaprenyl-3-methyl-6-methoxy-1,4-benzoquinol during ubiquinone biosynthesis.</text>
</comment>
<dbReference type="PANTHER" id="PTHR11237:SF4">
    <property type="entry name" value="5-DEMETHOXYUBIQUINONE HYDROXYLASE, MITOCHONDRIAL"/>
    <property type="match status" value="1"/>
</dbReference>
<gene>
    <name evidence="9" type="primary">coq7</name>
    <name evidence="10" type="ORF">BI364_01675</name>
</gene>
<dbReference type="CDD" id="cd01042">
    <property type="entry name" value="DMQH"/>
    <property type="match status" value="1"/>
</dbReference>
<evidence type="ECO:0000256" key="4">
    <source>
        <dbReference type="ARBA" id="ARBA00022723"/>
    </source>
</evidence>
<dbReference type="GO" id="GO:0006744">
    <property type="term" value="P:ubiquinone biosynthetic process"/>
    <property type="evidence" value="ECO:0007669"/>
    <property type="project" value="UniProtKB-UniRule"/>
</dbReference>
<dbReference type="RefSeq" id="WP_070077279.1">
    <property type="nucleotide sequence ID" value="NZ_CP017415.1"/>
</dbReference>
<dbReference type="Proteomes" id="UP000095401">
    <property type="component" value="Chromosome"/>
</dbReference>
<feature type="binding site" evidence="9">
    <location>
        <position position="143"/>
    </location>
    <ligand>
        <name>Fe cation</name>
        <dbReference type="ChEBI" id="CHEBI:24875"/>
        <label>2</label>
    </ligand>
</feature>
<evidence type="ECO:0000256" key="3">
    <source>
        <dbReference type="ARBA" id="ARBA00022688"/>
    </source>
</evidence>
<evidence type="ECO:0000256" key="7">
    <source>
        <dbReference type="ARBA" id="ARBA00023033"/>
    </source>
</evidence>
<dbReference type="EC" id="1.14.99.60" evidence="9"/>
<dbReference type="InterPro" id="IPR009078">
    <property type="entry name" value="Ferritin-like_SF"/>
</dbReference>
<dbReference type="GO" id="GO:0008682">
    <property type="term" value="F:3-demethoxyubiquinol 3-hydroxylase activity"/>
    <property type="evidence" value="ECO:0007669"/>
    <property type="project" value="UniProtKB-EC"/>
</dbReference>
<evidence type="ECO:0000256" key="6">
    <source>
        <dbReference type="ARBA" id="ARBA00023004"/>
    </source>
</evidence>